<dbReference type="STRING" id="307972.A0A2G8KCD9"/>
<feature type="region of interest" description="Disordered" evidence="5">
    <location>
        <begin position="241"/>
        <end position="296"/>
    </location>
</feature>
<feature type="region of interest" description="Disordered" evidence="5">
    <location>
        <begin position="882"/>
        <end position="1023"/>
    </location>
</feature>
<dbReference type="GO" id="GO:0010571">
    <property type="term" value="P:positive regulation of nuclear cell cycle DNA replication"/>
    <property type="evidence" value="ECO:0007669"/>
    <property type="project" value="TreeGrafter"/>
</dbReference>
<dbReference type="GO" id="GO:0043539">
    <property type="term" value="F:protein serine/threonine kinase activator activity"/>
    <property type="evidence" value="ECO:0007669"/>
    <property type="project" value="TreeGrafter"/>
</dbReference>
<keyword evidence="2 4" id="KW-0863">Zinc-finger</keyword>
<feature type="compositionally biased region" description="Polar residues" evidence="5">
    <location>
        <begin position="118"/>
        <end position="128"/>
    </location>
</feature>
<dbReference type="GO" id="GO:0031431">
    <property type="term" value="C:Dbf4-dependent protein kinase complex"/>
    <property type="evidence" value="ECO:0007669"/>
    <property type="project" value="TreeGrafter"/>
</dbReference>
<feature type="compositionally biased region" description="Basic and acidic residues" evidence="5">
    <location>
        <begin position="553"/>
        <end position="563"/>
    </location>
</feature>
<feature type="region of interest" description="Disordered" evidence="5">
    <location>
        <begin position="1065"/>
        <end position="1085"/>
    </location>
</feature>
<feature type="compositionally biased region" description="Basic and acidic residues" evidence="5">
    <location>
        <begin position="469"/>
        <end position="488"/>
    </location>
</feature>
<feature type="region of interest" description="Disordered" evidence="5">
    <location>
        <begin position="88"/>
        <end position="128"/>
    </location>
</feature>
<keyword evidence="8" id="KW-1185">Reference proteome</keyword>
<evidence type="ECO:0000256" key="2">
    <source>
        <dbReference type="ARBA" id="ARBA00022771"/>
    </source>
</evidence>
<dbReference type="Pfam" id="PF07535">
    <property type="entry name" value="zf-DBF"/>
    <property type="match status" value="1"/>
</dbReference>
<organism evidence="7 8">
    <name type="scientific">Stichopus japonicus</name>
    <name type="common">Sea cucumber</name>
    <dbReference type="NCBI Taxonomy" id="307972"/>
    <lineage>
        <taxon>Eukaryota</taxon>
        <taxon>Metazoa</taxon>
        <taxon>Echinodermata</taxon>
        <taxon>Eleutherozoa</taxon>
        <taxon>Echinozoa</taxon>
        <taxon>Holothuroidea</taxon>
        <taxon>Aspidochirotacea</taxon>
        <taxon>Aspidochirotida</taxon>
        <taxon>Stichopodidae</taxon>
        <taxon>Apostichopus</taxon>
    </lineage>
</organism>
<dbReference type="GO" id="GO:0003676">
    <property type="term" value="F:nucleic acid binding"/>
    <property type="evidence" value="ECO:0007669"/>
    <property type="project" value="InterPro"/>
</dbReference>
<feature type="compositionally biased region" description="Basic residues" evidence="5">
    <location>
        <begin position="409"/>
        <end position="437"/>
    </location>
</feature>
<sequence length="1328" mass="147402">MSSLRGKKKPSKSLSGKDAGTSGKSHKTADLSETSLPLEGKVIYLDIQKKSQKVINQLKSDLVDLGATVEPFLSKDITHMFSDRPEAKELSRATAFPSGASPAVSTPSPFQHWKGSGATDSPDPSSTARMITRGRAIANKADTSSKTRGSTDVLNNARNMGIPIKCLDKVLTYVEREKEKLAGAGLLPKAKGDSPRQRANKKERQLQRYFLKVEDNSRRFRPSTREMDVWPRVVVDSTNTLSPFTERVPNQDEDRHVQPPPLAQTTPRRADQAEGSKNTPKPSKKPARKKKTTPNLQVQGKVRGYCECCRERYSDLDQHVESSGHQYFVQNQSNYTNLDAMINEGPNIDQFLNDCLQFQASGQTERTPHDVDEVLLISEAGQDRDLSLAANLQDTSVTPVDKPLTNKKAPLKKHRSPKSSSPRKQKGVAGRNKKRRSSLSPVLAKTPPPIVEETVGTRLSPRLRSKSPKQAEDSQEKPKETAPRDETGRVSPVANEEKTQGSARYEPTKSPHQETKGSKGVAEGADLGVIDQELTEANKGKTVTRTSPRRRKISSEDPSHQEEVIVLSSPRKEPSSPKVVTGKTRRKKAGTSEENQVGIEDVTKDQNEKGLSKSSHKPGESEKGGRTSDLGESSNRQGNDIRSTNHSKQIERPETANSHSTTREVESQTRHRYIFGSSAPGPLYQTQTVGLALENRNFPQGTTNTSTGQPFLGHAHTDFGLNPSRSKAQSKGHSEITGSEDERMRTIFRSDPVSDGNFEGFSNEEIHETEMLYDSFNKPDKESMKEKLKNAALDVVYVPSSELGLPPVEDRSDSDSESSEGSVEVDIVLQKVENFPSDGSEWETQVQGFMTKLDTALEVREKQTQQIQEELEKQRVELEEKKAALARESSKENQEVMMDQVVPEGDENANVNEDDNQRTVVKTGQAVDSKQQKGVGNRDTAKEAQTGRTLRKRVKAPTLKKRKEKPSLPNDTLKSPTRKQALREISNTDSPAQRESQPSFSTPKRRLSQGKRNLPHVTFSPKISVEDQSIILDNYVHDASEGEVSFPKLSSPAQEGWRVSPVKHFMTKGKPTTPSKVGRIRRRSCSSSDYSRPLLFLRLKVSPSSRRRSLPNFPDSPPPSPFKSPKHSSSASKKSPPIFALLYNESNRRKGLTTPILVTNRRPNFSKEILQPSLRLSISKRRTRRSSLDKRMPRTLAALNLSLPHIFDVFEFHDEASMDEGEETNDEGTTPASDGNIPVKTVECGTQTPPRKRKPRVGRSRGSIKTHPARRRLCIPTTESNDMMAGTSFSHIGTEPSSSIGKDEPTTQSPFEGSELARPFDLPMSFYM</sequence>
<gene>
    <name evidence="7" type="ORF">BSL78_17495</name>
</gene>
<feature type="compositionally biased region" description="Polar residues" evidence="5">
    <location>
        <begin position="630"/>
        <end position="647"/>
    </location>
</feature>
<evidence type="ECO:0000313" key="8">
    <source>
        <dbReference type="Proteomes" id="UP000230750"/>
    </source>
</evidence>
<feature type="compositionally biased region" description="Basic and acidic residues" evidence="5">
    <location>
        <begin position="190"/>
        <end position="207"/>
    </location>
</feature>
<feature type="region of interest" description="Disordered" evidence="5">
    <location>
        <begin position="1105"/>
        <end position="1136"/>
    </location>
</feature>
<feature type="region of interest" description="Disordered" evidence="5">
    <location>
        <begin position="801"/>
        <end position="825"/>
    </location>
</feature>
<evidence type="ECO:0000313" key="7">
    <source>
        <dbReference type="EMBL" id="PIK45635.1"/>
    </source>
</evidence>
<feature type="compositionally biased region" description="Polar residues" evidence="5">
    <location>
        <begin position="985"/>
        <end position="1002"/>
    </location>
</feature>
<feature type="domain" description="DBF4-type" evidence="6">
    <location>
        <begin position="299"/>
        <end position="348"/>
    </location>
</feature>
<dbReference type="OrthoDB" id="21380at2759"/>
<evidence type="ECO:0000256" key="4">
    <source>
        <dbReference type="PROSITE-ProRule" id="PRU00600"/>
    </source>
</evidence>
<feature type="compositionally biased region" description="Basic residues" evidence="5">
    <location>
        <begin position="1250"/>
        <end position="1273"/>
    </location>
</feature>
<evidence type="ECO:0000259" key="6">
    <source>
        <dbReference type="PROSITE" id="PS51265"/>
    </source>
</evidence>
<feature type="compositionally biased region" description="Basic residues" evidence="5">
    <location>
        <begin position="1"/>
        <end position="11"/>
    </location>
</feature>
<evidence type="ECO:0000256" key="5">
    <source>
        <dbReference type="SAM" id="MobiDB-lite"/>
    </source>
</evidence>
<dbReference type="FunFam" id="6.10.250.3410:FF:000001">
    <property type="entry name" value="Protein DBF4 homolog A"/>
    <property type="match status" value="1"/>
</dbReference>
<accession>A0A2G8KCD9</accession>
<dbReference type="GO" id="GO:1901987">
    <property type="term" value="P:regulation of cell cycle phase transition"/>
    <property type="evidence" value="ECO:0007669"/>
    <property type="project" value="TreeGrafter"/>
</dbReference>
<dbReference type="InterPro" id="IPR038545">
    <property type="entry name" value="Znf_DBF_sf"/>
</dbReference>
<name>A0A2G8KCD9_STIJA</name>
<feature type="compositionally biased region" description="Polar residues" evidence="5">
    <location>
        <begin position="918"/>
        <end position="934"/>
    </location>
</feature>
<feature type="compositionally biased region" description="Basic residues" evidence="5">
    <location>
        <begin position="949"/>
        <end position="964"/>
    </location>
</feature>
<dbReference type="Gene3D" id="6.10.250.3410">
    <property type="entry name" value="DBF zinc finger"/>
    <property type="match status" value="1"/>
</dbReference>
<dbReference type="SMART" id="SM00586">
    <property type="entry name" value="ZnF_DBF"/>
    <property type="match status" value="1"/>
</dbReference>
<keyword evidence="1" id="KW-0479">Metal-binding</keyword>
<evidence type="ECO:0000256" key="3">
    <source>
        <dbReference type="ARBA" id="ARBA00022833"/>
    </source>
</evidence>
<feature type="region of interest" description="Disordered" evidence="5">
    <location>
        <begin position="390"/>
        <end position="744"/>
    </location>
</feature>
<dbReference type="Proteomes" id="UP000230750">
    <property type="component" value="Unassembled WGS sequence"/>
</dbReference>
<feature type="compositionally biased region" description="Polar residues" evidence="5">
    <location>
        <begin position="697"/>
        <end position="709"/>
    </location>
</feature>
<dbReference type="InterPro" id="IPR006572">
    <property type="entry name" value="Znf_DBF"/>
</dbReference>
<dbReference type="GO" id="GO:0008270">
    <property type="term" value="F:zinc ion binding"/>
    <property type="evidence" value="ECO:0007669"/>
    <property type="project" value="UniProtKB-KW"/>
</dbReference>
<feature type="region of interest" description="Disordered" evidence="5">
    <location>
        <begin position="185"/>
        <end position="207"/>
    </location>
</feature>
<feature type="region of interest" description="Disordered" evidence="5">
    <location>
        <begin position="1"/>
        <end position="32"/>
    </location>
</feature>
<feature type="compositionally biased region" description="Basic and acidic residues" evidence="5">
    <location>
        <begin position="882"/>
        <end position="894"/>
    </location>
</feature>
<feature type="compositionally biased region" description="Low complexity" evidence="5">
    <location>
        <begin position="1127"/>
        <end position="1136"/>
    </location>
</feature>
<feature type="compositionally biased region" description="Polar residues" evidence="5">
    <location>
        <begin position="1277"/>
        <end position="1311"/>
    </location>
</feature>
<dbReference type="InterPro" id="IPR051590">
    <property type="entry name" value="Replication_Regulatory_Kinase"/>
</dbReference>
<dbReference type="PROSITE" id="PS51265">
    <property type="entry name" value="ZF_DBF4"/>
    <property type="match status" value="1"/>
</dbReference>
<keyword evidence="3" id="KW-0862">Zinc</keyword>
<comment type="caution">
    <text evidence="7">The sequence shown here is derived from an EMBL/GenBank/DDBJ whole genome shotgun (WGS) entry which is preliminary data.</text>
</comment>
<evidence type="ECO:0000256" key="1">
    <source>
        <dbReference type="ARBA" id="ARBA00022723"/>
    </source>
</evidence>
<reference evidence="7 8" key="1">
    <citation type="journal article" date="2017" name="PLoS Biol.">
        <title>The sea cucumber genome provides insights into morphological evolution and visceral regeneration.</title>
        <authorList>
            <person name="Zhang X."/>
            <person name="Sun L."/>
            <person name="Yuan J."/>
            <person name="Sun Y."/>
            <person name="Gao Y."/>
            <person name="Zhang L."/>
            <person name="Li S."/>
            <person name="Dai H."/>
            <person name="Hamel J.F."/>
            <person name="Liu C."/>
            <person name="Yu Y."/>
            <person name="Liu S."/>
            <person name="Lin W."/>
            <person name="Guo K."/>
            <person name="Jin S."/>
            <person name="Xu P."/>
            <person name="Storey K.B."/>
            <person name="Huan P."/>
            <person name="Zhang T."/>
            <person name="Zhou Y."/>
            <person name="Zhang J."/>
            <person name="Lin C."/>
            <person name="Li X."/>
            <person name="Xing L."/>
            <person name="Huo D."/>
            <person name="Sun M."/>
            <person name="Wang L."/>
            <person name="Mercier A."/>
            <person name="Li F."/>
            <person name="Yang H."/>
            <person name="Xiang J."/>
        </authorList>
    </citation>
    <scope>NUCLEOTIDE SEQUENCE [LARGE SCALE GENOMIC DNA]</scope>
    <source>
        <strain evidence="7">Shaxun</strain>
        <tissue evidence="7">Muscle</tissue>
    </source>
</reference>
<feature type="compositionally biased region" description="Basic residues" evidence="5">
    <location>
        <begin position="282"/>
        <end position="292"/>
    </location>
</feature>
<dbReference type="EMBL" id="MRZV01000699">
    <property type="protein sequence ID" value="PIK45635.1"/>
    <property type="molecule type" value="Genomic_DNA"/>
</dbReference>
<protein>
    <recommendedName>
        <fullName evidence="6">DBF4-type domain-containing protein</fullName>
    </recommendedName>
</protein>
<proteinExistence type="predicted"/>
<dbReference type="PANTHER" id="PTHR15375:SF26">
    <property type="entry name" value="PROTEIN CHIFFON"/>
    <property type="match status" value="1"/>
</dbReference>
<dbReference type="PANTHER" id="PTHR15375">
    <property type="entry name" value="ACTIVATOR OF S-PHASE KINASE-RELATED"/>
    <property type="match status" value="1"/>
</dbReference>
<feature type="compositionally biased region" description="Basic and acidic residues" evidence="5">
    <location>
        <begin position="601"/>
        <end position="626"/>
    </location>
</feature>
<feature type="compositionally biased region" description="Basic and acidic residues" evidence="5">
    <location>
        <begin position="506"/>
        <end position="517"/>
    </location>
</feature>
<feature type="region of interest" description="Disordered" evidence="5">
    <location>
        <begin position="1218"/>
        <end position="1328"/>
    </location>
</feature>